<accession>A0A510UNI7</accession>
<protein>
    <submittedName>
        <fullName evidence="1">Uncharacterized protein</fullName>
    </submittedName>
</protein>
<gene>
    <name evidence="1" type="ORF">AFI02nite_42540</name>
</gene>
<dbReference type="Proteomes" id="UP000321787">
    <property type="component" value="Unassembled WGS sequence"/>
</dbReference>
<comment type="caution">
    <text evidence="1">The sequence shown here is derived from an EMBL/GenBank/DDBJ whole genome shotgun (WGS) entry which is preliminary data.</text>
</comment>
<organism evidence="1 2">
    <name type="scientific">Aliivibrio fischeri</name>
    <name type="common">Vibrio fischeri</name>
    <dbReference type="NCBI Taxonomy" id="668"/>
    <lineage>
        <taxon>Bacteria</taxon>
        <taxon>Pseudomonadati</taxon>
        <taxon>Pseudomonadota</taxon>
        <taxon>Gammaproteobacteria</taxon>
        <taxon>Vibrionales</taxon>
        <taxon>Vibrionaceae</taxon>
        <taxon>Aliivibrio</taxon>
    </lineage>
</organism>
<dbReference type="RefSeq" id="WP_146867009.1">
    <property type="nucleotide sequence ID" value="NZ_BJTZ01000105.1"/>
</dbReference>
<dbReference type="EMBL" id="BJTZ01000105">
    <property type="protein sequence ID" value="GEK16218.1"/>
    <property type="molecule type" value="Genomic_DNA"/>
</dbReference>
<evidence type="ECO:0000313" key="2">
    <source>
        <dbReference type="Proteomes" id="UP000321787"/>
    </source>
</evidence>
<evidence type="ECO:0000313" key="1">
    <source>
        <dbReference type="EMBL" id="GEK16218.1"/>
    </source>
</evidence>
<reference evidence="1 2" key="1">
    <citation type="submission" date="2019-07" db="EMBL/GenBank/DDBJ databases">
        <title>Whole genome shotgun sequence of Aliivibrio fischeri NBRC 101058.</title>
        <authorList>
            <person name="Hosoyama A."/>
            <person name="Uohara A."/>
            <person name="Ohji S."/>
            <person name="Ichikawa N."/>
        </authorList>
    </citation>
    <scope>NUCLEOTIDE SEQUENCE [LARGE SCALE GENOMIC DNA]</scope>
    <source>
        <strain evidence="1 2">NBRC 101058</strain>
    </source>
</reference>
<sequence length="252" mass="28704">MFNNKVKEIKDASVDIGLVSIDTIPYIGGIITRTIDRKMNKYEQRRIEILANNISKRVENLEYKLELVGQKEGFNDFFYDLLTQVKTISGKKLIEAHSGLAINVIENHNIQDSEFALKVLSGFTEHHMKVLNYMSVTNYENAEKIKYTCNSKVDIPQACINSPIFTFINQKHELMATHEYDDGLLIDEACLIDLTILDYDAAILMKIASDLKAMGLATSSQYYTFSKDPNNCLYLSLTDIGLWLIRISVIEN</sequence>
<proteinExistence type="predicted"/>
<dbReference type="AlphaFoldDB" id="A0A510UNI7"/>
<name>A0A510UNI7_ALIFS</name>